<gene>
    <name evidence="3" type="ORF">SDC9_78693</name>
</gene>
<sequence length="236" mass="25929">MARQRTNANLSSGEVTGGTIFFVVYLLVLPFATDPLFRLAELLLDINISAGMQSAIYYYVLFAVTVMIFHGLLGRSTRTLLDNAALAAKTLGMGLVALYGLNELAYRLTHALINNQTNLNDVSISARIDAAPLSTLLIVLFLAPFVEEFLFRGLVFGGLRSRSRTVAYVVSSVLFAFLHVWQYAWGNQDAAYFWLMLQYLVPGAVLAWAYDHSGTLWTSVALHGLANALSVLASRL</sequence>
<keyword evidence="1" id="KW-0812">Transmembrane</keyword>
<comment type="caution">
    <text evidence="3">The sequence shown here is derived from an EMBL/GenBank/DDBJ whole genome shotgun (WGS) entry which is preliminary data.</text>
</comment>
<evidence type="ECO:0000259" key="2">
    <source>
        <dbReference type="Pfam" id="PF02517"/>
    </source>
</evidence>
<feature type="transmembrane region" description="Helical" evidence="1">
    <location>
        <begin position="85"/>
        <end position="105"/>
    </location>
</feature>
<reference evidence="3" key="1">
    <citation type="submission" date="2019-08" db="EMBL/GenBank/DDBJ databases">
        <authorList>
            <person name="Kucharzyk K."/>
            <person name="Murdoch R.W."/>
            <person name="Higgins S."/>
            <person name="Loffler F."/>
        </authorList>
    </citation>
    <scope>NUCLEOTIDE SEQUENCE</scope>
</reference>
<dbReference type="EMBL" id="VSSQ01006278">
    <property type="protein sequence ID" value="MPM32134.1"/>
    <property type="molecule type" value="Genomic_DNA"/>
</dbReference>
<dbReference type="InterPro" id="IPR003675">
    <property type="entry name" value="Rce1/LyrA-like_dom"/>
</dbReference>
<keyword evidence="1" id="KW-1133">Transmembrane helix</keyword>
<feature type="transmembrane region" description="Helical" evidence="1">
    <location>
        <begin position="56"/>
        <end position="73"/>
    </location>
</feature>
<dbReference type="AlphaFoldDB" id="A0A644Z1S9"/>
<dbReference type="GO" id="GO:0080120">
    <property type="term" value="P:CAAX-box protein maturation"/>
    <property type="evidence" value="ECO:0007669"/>
    <property type="project" value="UniProtKB-ARBA"/>
</dbReference>
<evidence type="ECO:0000313" key="3">
    <source>
        <dbReference type="EMBL" id="MPM32134.1"/>
    </source>
</evidence>
<evidence type="ECO:0000256" key="1">
    <source>
        <dbReference type="SAM" id="Phobius"/>
    </source>
</evidence>
<dbReference type="InterPro" id="IPR052710">
    <property type="entry name" value="CAAX_protease"/>
</dbReference>
<name>A0A644Z1S9_9ZZZZ</name>
<protein>
    <recommendedName>
        <fullName evidence="2">CAAX prenyl protease 2/Lysostaphin resistance protein A-like domain-containing protein</fullName>
    </recommendedName>
</protein>
<feature type="domain" description="CAAX prenyl protease 2/Lysostaphin resistance protein A-like" evidence="2">
    <location>
        <begin position="132"/>
        <end position="229"/>
    </location>
</feature>
<feature type="transmembrane region" description="Helical" evidence="1">
    <location>
        <begin position="191"/>
        <end position="210"/>
    </location>
</feature>
<dbReference type="GO" id="GO:0004175">
    <property type="term" value="F:endopeptidase activity"/>
    <property type="evidence" value="ECO:0007669"/>
    <property type="project" value="UniProtKB-ARBA"/>
</dbReference>
<dbReference type="Pfam" id="PF02517">
    <property type="entry name" value="Rce1-like"/>
    <property type="match status" value="1"/>
</dbReference>
<accession>A0A644Z1S9</accession>
<organism evidence="3">
    <name type="scientific">bioreactor metagenome</name>
    <dbReference type="NCBI Taxonomy" id="1076179"/>
    <lineage>
        <taxon>unclassified sequences</taxon>
        <taxon>metagenomes</taxon>
        <taxon>ecological metagenomes</taxon>
    </lineage>
</organism>
<dbReference type="PANTHER" id="PTHR36435:SF1">
    <property type="entry name" value="CAAX AMINO TERMINAL PROTEASE FAMILY PROTEIN"/>
    <property type="match status" value="1"/>
</dbReference>
<dbReference type="PANTHER" id="PTHR36435">
    <property type="entry name" value="SLR1288 PROTEIN"/>
    <property type="match status" value="1"/>
</dbReference>
<feature type="transmembrane region" description="Helical" evidence="1">
    <location>
        <begin position="166"/>
        <end position="184"/>
    </location>
</feature>
<keyword evidence="1" id="KW-0472">Membrane</keyword>
<proteinExistence type="predicted"/>